<sequence>MTRPADVLQHMLRSDSAKPRITTYDDTDGPTRGERIELSARVLSNWVSKAANALQDELDVAPGSVVRLDLPPHWRTAYWALATWSVGGAVGVGTPTPGDAPDAVLVTTDPEAARAAGEAGTRGVLVTLAGLARAATVPVPPGAMDEARELSTHGDRFDPWEEPDDDDVALVREGERTAYADLVVAQSATAERRHLTTTDTADFLSACLALWAADGSVVLSRGEAPADVLAERSRVEGATGP</sequence>
<dbReference type="RefSeq" id="WP_035948432.1">
    <property type="nucleotide sequence ID" value="NZ_BMEA01000002.1"/>
</dbReference>
<dbReference type="Proteomes" id="UP000628079">
    <property type="component" value="Unassembled WGS sequence"/>
</dbReference>
<reference evidence="1" key="2">
    <citation type="submission" date="2020-09" db="EMBL/GenBank/DDBJ databases">
        <authorList>
            <person name="Sun Q."/>
            <person name="Zhou Y."/>
        </authorList>
    </citation>
    <scope>NUCLEOTIDE SEQUENCE</scope>
    <source>
        <strain evidence="1">CGMCC 1.10749</strain>
    </source>
</reference>
<dbReference type="AlphaFoldDB" id="A0A8H9KT08"/>
<evidence type="ECO:0000313" key="2">
    <source>
        <dbReference type="Proteomes" id="UP000628079"/>
    </source>
</evidence>
<dbReference type="Gene3D" id="3.40.50.12780">
    <property type="entry name" value="N-terminal domain of ligase-like"/>
    <property type="match status" value="1"/>
</dbReference>
<gene>
    <name evidence="1" type="ORF">GCM10011314_25250</name>
</gene>
<protein>
    <submittedName>
        <fullName evidence="1">Acyl-CoA synthetase</fullName>
    </submittedName>
</protein>
<accession>A0A8H9KT08</accession>
<dbReference type="EMBL" id="BMEA01000002">
    <property type="protein sequence ID" value="GGB84546.1"/>
    <property type="molecule type" value="Genomic_DNA"/>
</dbReference>
<dbReference type="NCBIfam" id="TIGR03089">
    <property type="entry name" value="TIGR03089 family protein"/>
    <property type="match status" value="1"/>
</dbReference>
<dbReference type="InterPro" id="IPR042099">
    <property type="entry name" value="ANL_N_sf"/>
</dbReference>
<organism evidence="1 2">
    <name type="scientific">Knoellia flava</name>
    <dbReference type="NCBI Taxonomy" id="913969"/>
    <lineage>
        <taxon>Bacteria</taxon>
        <taxon>Bacillati</taxon>
        <taxon>Actinomycetota</taxon>
        <taxon>Actinomycetes</taxon>
        <taxon>Micrococcales</taxon>
        <taxon>Intrasporangiaceae</taxon>
        <taxon>Knoellia</taxon>
    </lineage>
</organism>
<dbReference type="SUPFAM" id="SSF56801">
    <property type="entry name" value="Acetyl-CoA synthetase-like"/>
    <property type="match status" value="1"/>
</dbReference>
<name>A0A8H9KT08_9MICO</name>
<reference evidence="1" key="1">
    <citation type="journal article" date="2014" name="Int. J. Syst. Evol. Microbiol.">
        <title>Complete genome sequence of Corynebacterium casei LMG S-19264T (=DSM 44701T), isolated from a smear-ripened cheese.</title>
        <authorList>
            <consortium name="US DOE Joint Genome Institute (JGI-PGF)"/>
            <person name="Walter F."/>
            <person name="Albersmeier A."/>
            <person name="Kalinowski J."/>
            <person name="Ruckert C."/>
        </authorList>
    </citation>
    <scope>NUCLEOTIDE SEQUENCE</scope>
    <source>
        <strain evidence="1">CGMCC 1.10749</strain>
    </source>
</reference>
<evidence type="ECO:0000313" key="1">
    <source>
        <dbReference type="EMBL" id="GGB84546.1"/>
    </source>
</evidence>
<proteinExistence type="predicted"/>
<dbReference type="InterPro" id="IPR017523">
    <property type="entry name" value="Rv3268"/>
</dbReference>
<comment type="caution">
    <text evidence="1">The sequence shown here is derived from an EMBL/GenBank/DDBJ whole genome shotgun (WGS) entry which is preliminary data.</text>
</comment>